<evidence type="ECO:0000313" key="6">
    <source>
        <dbReference type="Proteomes" id="UP001302429"/>
    </source>
</evidence>
<accession>A0AA97I1J4</accession>
<dbReference type="Proteomes" id="UP001302429">
    <property type="component" value="Chromosome"/>
</dbReference>
<feature type="domain" description="Peptidase M20 dimerisation" evidence="4">
    <location>
        <begin position="205"/>
        <end position="302"/>
    </location>
</feature>
<dbReference type="InterPro" id="IPR036264">
    <property type="entry name" value="Bact_exopeptidase_dim_dom"/>
</dbReference>
<dbReference type="KEGG" id="acoa:RB602_05100"/>
<sequence>MLRVLVLIISALALYVPPAIAQDNARARSALAQDYDAIVADIITITEIPAPPFGEERRAAHFADAFRSQGLKQVTTDPVGNVIGVYPDRDGEMDGPFLVVSAHLDTVFPEETDVTVKRDGDRLLAPGIGDDSLGLAALLAWHRAMVAGNVQIDRPILFVGTVGEEGLGDLRGVRYLMTKGAYAGRIAGFISVDGSHPERLVHAAVGSKRYEIVFNGPGGHSYGAFGIVNPMAAMAEAVRQLYAIDLPADPRATYSASVVSGGRSVNTIPDRIALQVDMRSEDSEALDSLESRFLTIVDNAVANENEARSTSAGQISAEKNRIGDRPAGTTPVEHPLVQSAGTILTEAGYTVMLAASSTDSNIAMSMGIPAITIGTGGGGGRAHALDEYLNVERSSFMTGLDAGLQIVIAAAGVAL</sequence>
<dbReference type="Pfam" id="PF07687">
    <property type="entry name" value="M20_dimer"/>
    <property type="match status" value="1"/>
</dbReference>
<evidence type="ECO:0000256" key="1">
    <source>
        <dbReference type="ARBA" id="ARBA00022723"/>
    </source>
</evidence>
<dbReference type="PANTHER" id="PTHR43808">
    <property type="entry name" value="ACETYLORNITHINE DEACETYLASE"/>
    <property type="match status" value="1"/>
</dbReference>
<dbReference type="Gene3D" id="3.40.630.10">
    <property type="entry name" value="Zn peptidases"/>
    <property type="match status" value="1"/>
</dbReference>
<gene>
    <name evidence="5" type="ORF">RB602_05100</name>
</gene>
<feature type="chain" id="PRO_5041646870" evidence="3">
    <location>
        <begin position="22"/>
        <end position="415"/>
    </location>
</feature>
<dbReference type="AlphaFoldDB" id="A0AA97I1J4"/>
<proteinExistence type="predicted"/>
<evidence type="ECO:0000313" key="5">
    <source>
        <dbReference type="EMBL" id="WOE76097.1"/>
    </source>
</evidence>
<evidence type="ECO:0000256" key="3">
    <source>
        <dbReference type="SAM" id="SignalP"/>
    </source>
</evidence>
<dbReference type="Pfam" id="PF01546">
    <property type="entry name" value="Peptidase_M20"/>
    <property type="match status" value="1"/>
</dbReference>
<dbReference type="GO" id="GO:0016787">
    <property type="term" value="F:hydrolase activity"/>
    <property type="evidence" value="ECO:0007669"/>
    <property type="project" value="UniProtKB-KW"/>
</dbReference>
<dbReference type="InterPro" id="IPR002933">
    <property type="entry name" value="Peptidase_M20"/>
</dbReference>
<name>A0AA97I1J4_9SPHN</name>
<feature type="signal peptide" evidence="3">
    <location>
        <begin position="1"/>
        <end position="21"/>
    </location>
</feature>
<reference evidence="5 6" key="1">
    <citation type="submission" date="2023-10" db="EMBL/GenBank/DDBJ databases">
        <title>Complete genome sequence of a Sphingomonadaceae bacterium.</title>
        <authorList>
            <person name="Yan C."/>
        </authorList>
    </citation>
    <scope>NUCLEOTIDE SEQUENCE [LARGE SCALE GENOMIC DNA]</scope>
    <source>
        <strain evidence="5 6">SCSIO 66989</strain>
    </source>
</reference>
<dbReference type="PANTHER" id="PTHR43808:SF17">
    <property type="entry name" value="PEPTIDASE M20"/>
    <property type="match status" value="1"/>
</dbReference>
<dbReference type="RefSeq" id="WP_317083551.1">
    <property type="nucleotide sequence ID" value="NZ_CP136594.1"/>
</dbReference>
<dbReference type="InterPro" id="IPR011650">
    <property type="entry name" value="Peptidase_M20_dimer"/>
</dbReference>
<dbReference type="EMBL" id="CP136594">
    <property type="protein sequence ID" value="WOE76097.1"/>
    <property type="molecule type" value="Genomic_DNA"/>
</dbReference>
<dbReference type="SUPFAM" id="SSF53187">
    <property type="entry name" value="Zn-dependent exopeptidases"/>
    <property type="match status" value="1"/>
</dbReference>
<dbReference type="Gene3D" id="3.30.70.360">
    <property type="match status" value="1"/>
</dbReference>
<keyword evidence="1" id="KW-0479">Metal-binding</keyword>
<keyword evidence="3" id="KW-0732">Signal</keyword>
<dbReference type="GO" id="GO:0046872">
    <property type="term" value="F:metal ion binding"/>
    <property type="evidence" value="ECO:0007669"/>
    <property type="project" value="UniProtKB-KW"/>
</dbReference>
<evidence type="ECO:0000259" key="4">
    <source>
        <dbReference type="Pfam" id="PF07687"/>
    </source>
</evidence>
<evidence type="ECO:0000256" key="2">
    <source>
        <dbReference type="ARBA" id="ARBA00022801"/>
    </source>
</evidence>
<dbReference type="InterPro" id="IPR050072">
    <property type="entry name" value="Peptidase_M20A"/>
</dbReference>
<keyword evidence="6" id="KW-1185">Reference proteome</keyword>
<keyword evidence="2" id="KW-0378">Hydrolase</keyword>
<organism evidence="5 6">
    <name type="scientific">Alterisphingorhabdus coralli</name>
    <dbReference type="NCBI Taxonomy" id="3071408"/>
    <lineage>
        <taxon>Bacteria</taxon>
        <taxon>Pseudomonadati</taxon>
        <taxon>Pseudomonadota</taxon>
        <taxon>Alphaproteobacteria</taxon>
        <taxon>Sphingomonadales</taxon>
        <taxon>Sphingomonadaceae</taxon>
        <taxon>Alterisphingorhabdus (ex Yan et al. 2024)</taxon>
    </lineage>
</organism>
<dbReference type="SUPFAM" id="SSF55031">
    <property type="entry name" value="Bacterial exopeptidase dimerisation domain"/>
    <property type="match status" value="1"/>
</dbReference>
<protein>
    <submittedName>
        <fullName evidence="5">M20/M25/M40 family metallo-hydrolase</fullName>
    </submittedName>
</protein>